<reference evidence="3" key="1">
    <citation type="submission" date="2025-08" db="UniProtKB">
        <authorList>
            <consortium name="RefSeq"/>
        </authorList>
    </citation>
    <scope>IDENTIFICATION</scope>
</reference>
<sequence>MGQEPISDEGAGCLNYPIRWAEGGRRALPVSWRLSVHRERFAESPQLPHFSVFSTGCELNSKDSGGPTNHAMETVTFEDVAVNFTKAEWALLNPPQKKLYEDVMWETCMHMSAIERTCGNQQMEEQYKNCSRNPR</sequence>
<dbReference type="Proteomes" id="UP000694906">
    <property type="component" value="Unplaced"/>
</dbReference>
<dbReference type="GeneID" id="106008011"/>
<feature type="domain" description="KRAB" evidence="1">
    <location>
        <begin position="75"/>
        <end position="135"/>
    </location>
</feature>
<organism evidence="2 3">
    <name type="scientific">Heterocephalus glaber</name>
    <name type="common">Naked mole rat</name>
    <dbReference type="NCBI Taxonomy" id="10181"/>
    <lineage>
        <taxon>Eukaryota</taxon>
        <taxon>Metazoa</taxon>
        <taxon>Chordata</taxon>
        <taxon>Craniata</taxon>
        <taxon>Vertebrata</taxon>
        <taxon>Euteleostomi</taxon>
        <taxon>Mammalia</taxon>
        <taxon>Eutheria</taxon>
        <taxon>Euarchontoglires</taxon>
        <taxon>Glires</taxon>
        <taxon>Rodentia</taxon>
        <taxon>Hystricomorpha</taxon>
        <taxon>Bathyergidae</taxon>
        <taxon>Heterocephalus</taxon>
    </lineage>
</organism>
<name>A0AAX6S495_HETGA</name>
<dbReference type="InterPro" id="IPR001909">
    <property type="entry name" value="KRAB"/>
</dbReference>
<dbReference type="InterPro" id="IPR050169">
    <property type="entry name" value="Krueppel_C2H2_ZnF"/>
</dbReference>
<dbReference type="Pfam" id="PF01352">
    <property type="entry name" value="KRAB"/>
    <property type="match status" value="1"/>
</dbReference>
<dbReference type="InterPro" id="IPR036051">
    <property type="entry name" value="KRAB_dom_sf"/>
</dbReference>
<dbReference type="RefSeq" id="XP_021102913.1">
    <property type="nucleotide sequence ID" value="XM_021247254.1"/>
</dbReference>
<dbReference type="PROSITE" id="PS50805">
    <property type="entry name" value="KRAB"/>
    <property type="match status" value="1"/>
</dbReference>
<dbReference type="AlphaFoldDB" id="A0AAX6S495"/>
<dbReference type="SUPFAM" id="SSF109640">
    <property type="entry name" value="KRAB domain (Kruppel-associated box)"/>
    <property type="match status" value="1"/>
</dbReference>
<dbReference type="SMART" id="SM00349">
    <property type="entry name" value="KRAB"/>
    <property type="match status" value="1"/>
</dbReference>
<dbReference type="GO" id="GO:0006355">
    <property type="term" value="P:regulation of DNA-templated transcription"/>
    <property type="evidence" value="ECO:0007669"/>
    <property type="project" value="InterPro"/>
</dbReference>
<evidence type="ECO:0000313" key="3">
    <source>
        <dbReference type="RefSeq" id="XP_021102913.1"/>
    </source>
</evidence>
<keyword evidence="2" id="KW-1185">Reference proteome</keyword>
<dbReference type="PANTHER" id="PTHR23232">
    <property type="entry name" value="KRAB DOMAIN C2H2 ZINC FINGER"/>
    <property type="match status" value="1"/>
</dbReference>
<accession>A0AAX6S495</accession>
<proteinExistence type="predicted"/>
<evidence type="ECO:0000259" key="1">
    <source>
        <dbReference type="PROSITE" id="PS50805"/>
    </source>
</evidence>
<evidence type="ECO:0000313" key="2">
    <source>
        <dbReference type="Proteomes" id="UP000694906"/>
    </source>
</evidence>
<dbReference type="Gene3D" id="6.10.140.140">
    <property type="match status" value="1"/>
</dbReference>
<dbReference type="PANTHER" id="PTHR23232:SF142">
    <property type="entry name" value="GASTRULA ZINC FINGER PROTEIN XLCGF57.1-LIKE-RELATED"/>
    <property type="match status" value="1"/>
</dbReference>
<gene>
    <name evidence="3" type="primary">LOC106008011</name>
</gene>
<dbReference type="CDD" id="cd07765">
    <property type="entry name" value="KRAB_A-box"/>
    <property type="match status" value="1"/>
</dbReference>
<protein>
    <submittedName>
        <fullName evidence="3">Zinc finger protein 124-like</fullName>
    </submittedName>
</protein>